<organism evidence="7 8">
    <name type="scientific">Candidatus Staskawiczbacteria bacterium RIFCSPHIGHO2_02_FULL_33_16</name>
    <dbReference type="NCBI Taxonomy" id="1802204"/>
    <lineage>
        <taxon>Bacteria</taxon>
        <taxon>Candidatus Staskawicziibacteriota</taxon>
    </lineage>
</organism>
<dbReference type="InterPro" id="IPR006140">
    <property type="entry name" value="D-isomer_DH_NAD-bd"/>
</dbReference>
<gene>
    <name evidence="7" type="ORF">A3D34_01850</name>
</gene>
<dbReference type="GO" id="GO:0051287">
    <property type="term" value="F:NAD binding"/>
    <property type="evidence" value="ECO:0007669"/>
    <property type="project" value="InterPro"/>
</dbReference>
<dbReference type="AlphaFoldDB" id="A0A1G2HS64"/>
<dbReference type="Pfam" id="PF00389">
    <property type="entry name" value="2-Hacid_dh"/>
    <property type="match status" value="1"/>
</dbReference>
<dbReference type="Pfam" id="PF02826">
    <property type="entry name" value="2-Hacid_dh_C"/>
    <property type="match status" value="1"/>
</dbReference>
<dbReference type="PROSITE" id="PS00670">
    <property type="entry name" value="D_2_HYDROXYACID_DH_2"/>
    <property type="match status" value="1"/>
</dbReference>
<keyword evidence="3" id="KW-0520">NAD</keyword>
<dbReference type="SUPFAM" id="SSF51735">
    <property type="entry name" value="NAD(P)-binding Rossmann-fold domains"/>
    <property type="match status" value="1"/>
</dbReference>
<evidence type="ECO:0000256" key="2">
    <source>
        <dbReference type="ARBA" id="ARBA00023002"/>
    </source>
</evidence>
<evidence type="ECO:0000256" key="4">
    <source>
        <dbReference type="RuleBase" id="RU003719"/>
    </source>
</evidence>
<evidence type="ECO:0000259" key="6">
    <source>
        <dbReference type="Pfam" id="PF02826"/>
    </source>
</evidence>
<dbReference type="Gene3D" id="3.40.50.720">
    <property type="entry name" value="NAD(P)-binding Rossmann-like Domain"/>
    <property type="match status" value="2"/>
</dbReference>
<dbReference type="SUPFAM" id="SSF52283">
    <property type="entry name" value="Formate/glycerate dehydrogenase catalytic domain-like"/>
    <property type="match status" value="1"/>
</dbReference>
<feature type="domain" description="D-isomer specific 2-hydroxyacid dehydrogenase NAD-binding" evidence="6">
    <location>
        <begin position="109"/>
        <end position="305"/>
    </location>
</feature>
<accession>A0A1G2HS64</accession>
<protein>
    <submittedName>
        <fullName evidence="7">Hydroxyacid dehydrogenase</fullName>
    </submittedName>
</protein>
<feature type="domain" description="D-isomer specific 2-hydroxyacid dehydrogenase catalytic" evidence="5">
    <location>
        <begin position="12"/>
        <end position="332"/>
    </location>
</feature>
<comment type="similarity">
    <text evidence="1 4">Belongs to the D-isomer specific 2-hydroxyacid dehydrogenase family.</text>
</comment>
<dbReference type="InterPro" id="IPR036291">
    <property type="entry name" value="NAD(P)-bd_dom_sf"/>
</dbReference>
<dbReference type="CDD" id="cd12187">
    <property type="entry name" value="LDH_like_1"/>
    <property type="match status" value="1"/>
</dbReference>
<comment type="caution">
    <text evidence="7">The sequence shown here is derived from an EMBL/GenBank/DDBJ whole genome shotgun (WGS) entry which is preliminary data.</text>
</comment>
<proteinExistence type="inferred from homology"/>
<dbReference type="InterPro" id="IPR029752">
    <property type="entry name" value="D-isomer_DH_CS1"/>
</dbReference>
<reference evidence="7 8" key="1">
    <citation type="journal article" date="2016" name="Nat. Commun.">
        <title>Thousands of microbial genomes shed light on interconnected biogeochemical processes in an aquifer system.</title>
        <authorList>
            <person name="Anantharaman K."/>
            <person name="Brown C.T."/>
            <person name="Hug L.A."/>
            <person name="Sharon I."/>
            <person name="Castelle C.J."/>
            <person name="Probst A.J."/>
            <person name="Thomas B.C."/>
            <person name="Singh A."/>
            <person name="Wilkins M.J."/>
            <person name="Karaoz U."/>
            <person name="Brodie E.L."/>
            <person name="Williams K.H."/>
            <person name="Hubbard S.S."/>
            <person name="Banfield J.F."/>
        </authorList>
    </citation>
    <scope>NUCLEOTIDE SEQUENCE [LARGE SCALE GENOMIC DNA]</scope>
</reference>
<dbReference type="InterPro" id="IPR006139">
    <property type="entry name" value="D-isomer_2_OHA_DH_cat_dom"/>
</dbReference>
<dbReference type="PROSITE" id="PS00065">
    <property type="entry name" value="D_2_HYDROXYACID_DH_1"/>
    <property type="match status" value="1"/>
</dbReference>
<dbReference type="Proteomes" id="UP000179183">
    <property type="component" value="Unassembled WGS sequence"/>
</dbReference>
<sequence length="336" mass="37943">MENKKIAFFEIEDWEKEYFTKEFSDFEISFFNEPVSKENIALVKDCQIISVFANSQLDKEALLQLPELKMIATRSTGFDHIDLQETKKKGVLVCNVPNYGENTVAEHTFALILNLSRKIYQSISKTKKGDFSLDGLRGFDLKGKTIGVVGLGNIGQHVARIANGFEMQVLGFDINEDKKLSKKLGFKYVSLEELLRNSDIISLHVPYNEHTHHLINSSNIHLIKRGSYLINTARGGIIETEALAKALGDGILAGAGLDVLEEECFIKEEKELLSKEFPKKCDLKTMLQNHLLMDQENVIITPHNAFNSKEALERIIETTVLNIKSFLKNKPINIIS</sequence>
<dbReference type="EMBL" id="MHOQ01000046">
    <property type="protein sequence ID" value="OGZ65317.1"/>
    <property type="molecule type" value="Genomic_DNA"/>
</dbReference>
<evidence type="ECO:0000313" key="8">
    <source>
        <dbReference type="Proteomes" id="UP000179183"/>
    </source>
</evidence>
<evidence type="ECO:0000256" key="3">
    <source>
        <dbReference type="ARBA" id="ARBA00023027"/>
    </source>
</evidence>
<dbReference type="FunFam" id="3.40.50.720:FF:000203">
    <property type="entry name" value="D-3-phosphoglycerate dehydrogenase (SerA)"/>
    <property type="match status" value="1"/>
</dbReference>
<dbReference type="GO" id="GO:0008720">
    <property type="term" value="F:D-lactate dehydrogenase (NAD+) activity"/>
    <property type="evidence" value="ECO:0007669"/>
    <property type="project" value="TreeGrafter"/>
</dbReference>
<keyword evidence="2 4" id="KW-0560">Oxidoreductase</keyword>
<dbReference type="PANTHER" id="PTHR43026:SF1">
    <property type="entry name" value="2-HYDROXYACID DEHYDROGENASE HOMOLOG 1-RELATED"/>
    <property type="match status" value="1"/>
</dbReference>
<evidence type="ECO:0000313" key="7">
    <source>
        <dbReference type="EMBL" id="OGZ65317.1"/>
    </source>
</evidence>
<name>A0A1G2HS64_9BACT</name>
<dbReference type="InterPro" id="IPR029753">
    <property type="entry name" value="D-isomer_DH_CS"/>
</dbReference>
<evidence type="ECO:0000256" key="1">
    <source>
        <dbReference type="ARBA" id="ARBA00005854"/>
    </source>
</evidence>
<evidence type="ECO:0000259" key="5">
    <source>
        <dbReference type="Pfam" id="PF00389"/>
    </source>
</evidence>
<dbReference type="InterPro" id="IPR058205">
    <property type="entry name" value="D-LDH-like"/>
</dbReference>
<dbReference type="PANTHER" id="PTHR43026">
    <property type="entry name" value="2-HYDROXYACID DEHYDROGENASE HOMOLOG 1-RELATED"/>
    <property type="match status" value="1"/>
</dbReference>